<keyword evidence="2" id="KW-0812">Transmembrane</keyword>
<reference evidence="3" key="1">
    <citation type="submission" date="2022-07" db="EMBL/GenBank/DDBJ databases">
        <title>Genome Sequence of Physisporinus lineatus.</title>
        <authorList>
            <person name="Buettner E."/>
        </authorList>
    </citation>
    <scope>NUCLEOTIDE SEQUENCE</scope>
    <source>
        <strain evidence="3">VT162</strain>
    </source>
</reference>
<keyword evidence="2" id="KW-0472">Membrane</keyword>
<protein>
    <recommendedName>
        <fullName evidence="5">DUF1783-domain-containing protein</fullName>
    </recommendedName>
</protein>
<evidence type="ECO:0000313" key="4">
    <source>
        <dbReference type="Proteomes" id="UP001212997"/>
    </source>
</evidence>
<dbReference type="EMBL" id="JANAWD010000099">
    <property type="protein sequence ID" value="KAJ3487195.1"/>
    <property type="molecule type" value="Genomic_DNA"/>
</dbReference>
<dbReference type="GO" id="GO:0033617">
    <property type="term" value="P:mitochondrial respiratory chain complex IV assembly"/>
    <property type="evidence" value="ECO:0007669"/>
    <property type="project" value="InterPro"/>
</dbReference>
<feature type="region of interest" description="Disordered" evidence="1">
    <location>
        <begin position="40"/>
        <end position="60"/>
    </location>
</feature>
<sequence>MSMFASSSRSARVLLWNVHPGSSGSFSKVILPRTYATFTDIPRPPPPTKQPEPVTFSAPSRPRQYYARPQIKRDLPPVQRKWPVLLALCVAGVSIWAAFFAYATNQEKLTSSVVKQILSELRECPELVEALGDSIRFEPAWWLNGDPWITGSNQLLAGNVDLSFRVKGNKGAGRLYFTSIRKVKGDPFTIRTSIYSYATPQLNKTNSLLYTAVRFKVIADSGKVINVPLSTLS</sequence>
<dbReference type="GO" id="GO:0005743">
    <property type="term" value="C:mitochondrial inner membrane"/>
    <property type="evidence" value="ECO:0007669"/>
    <property type="project" value="TreeGrafter"/>
</dbReference>
<dbReference type="Proteomes" id="UP001212997">
    <property type="component" value="Unassembled WGS sequence"/>
</dbReference>
<accession>A0AAD5V5Y6</accession>
<evidence type="ECO:0000313" key="3">
    <source>
        <dbReference type="EMBL" id="KAJ3487195.1"/>
    </source>
</evidence>
<organism evidence="3 4">
    <name type="scientific">Meripilus lineatus</name>
    <dbReference type="NCBI Taxonomy" id="2056292"/>
    <lineage>
        <taxon>Eukaryota</taxon>
        <taxon>Fungi</taxon>
        <taxon>Dikarya</taxon>
        <taxon>Basidiomycota</taxon>
        <taxon>Agaricomycotina</taxon>
        <taxon>Agaricomycetes</taxon>
        <taxon>Polyporales</taxon>
        <taxon>Meripilaceae</taxon>
        <taxon>Meripilus</taxon>
    </lineage>
</organism>
<dbReference type="InterPro" id="IPR014807">
    <property type="entry name" value="Coa1"/>
</dbReference>
<evidence type="ECO:0000256" key="1">
    <source>
        <dbReference type="SAM" id="MobiDB-lite"/>
    </source>
</evidence>
<dbReference type="Pfam" id="PF08695">
    <property type="entry name" value="Coa1"/>
    <property type="match status" value="1"/>
</dbReference>
<keyword evidence="2" id="KW-1133">Transmembrane helix</keyword>
<feature type="transmembrane region" description="Helical" evidence="2">
    <location>
        <begin position="82"/>
        <end position="103"/>
    </location>
</feature>
<evidence type="ECO:0008006" key="5">
    <source>
        <dbReference type="Google" id="ProtNLM"/>
    </source>
</evidence>
<name>A0AAD5V5Y6_9APHY</name>
<gene>
    <name evidence="3" type="ORF">NLI96_g3709</name>
</gene>
<evidence type="ECO:0000256" key="2">
    <source>
        <dbReference type="SAM" id="Phobius"/>
    </source>
</evidence>
<dbReference type="AlphaFoldDB" id="A0AAD5V5Y6"/>
<dbReference type="InterPro" id="IPR042432">
    <property type="entry name" value="Coa1_fungi"/>
</dbReference>
<dbReference type="PANTHER" id="PTHR28523:SF1">
    <property type="entry name" value="CYTOCHROME C OXIDASE ASSEMBLY FACTOR 1"/>
    <property type="match status" value="1"/>
</dbReference>
<comment type="caution">
    <text evidence="3">The sequence shown here is derived from an EMBL/GenBank/DDBJ whole genome shotgun (WGS) entry which is preliminary data.</text>
</comment>
<dbReference type="PANTHER" id="PTHR28523">
    <property type="entry name" value="CYTOCHROME C OXIDASE ASSEMBLY FACTOR 1"/>
    <property type="match status" value="1"/>
</dbReference>
<proteinExistence type="predicted"/>
<keyword evidence="4" id="KW-1185">Reference proteome</keyword>